<reference evidence="2" key="1">
    <citation type="submission" date="2016-12" db="EMBL/GenBank/DDBJ databases">
        <title>Comparative genomics of four Isosphaeraceae planctomycetes: a common pool of plasmids and glycoside hydrolase genes.</title>
        <authorList>
            <person name="Ivanova A."/>
        </authorList>
    </citation>
    <scope>NUCLEOTIDE SEQUENCE [LARGE SCALE GENOMIC DNA]</scope>
    <source>
        <strain evidence="2">PX4</strain>
    </source>
</reference>
<gene>
    <name evidence="1" type="ORF">BSF38_00097</name>
</gene>
<proteinExistence type="predicted"/>
<name>A0A1U7CIG4_9BACT</name>
<dbReference type="EMBL" id="CP019082">
    <property type="protein sequence ID" value="APW58697.1"/>
    <property type="molecule type" value="Genomic_DNA"/>
</dbReference>
<keyword evidence="2" id="KW-1185">Reference proteome</keyword>
<dbReference type="Proteomes" id="UP000186309">
    <property type="component" value="Chromosome"/>
</dbReference>
<dbReference type="STRING" id="1387353.BSF38_00097"/>
<organism evidence="1 2">
    <name type="scientific">Paludisphaera borealis</name>
    <dbReference type="NCBI Taxonomy" id="1387353"/>
    <lineage>
        <taxon>Bacteria</taxon>
        <taxon>Pseudomonadati</taxon>
        <taxon>Planctomycetota</taxon>
        <taxon>Planctomycetia</taxon>
        <taxon>Isosphaerales</taxon>
        <taxon>Isosphaeraceae</taxon>
        <taxon>Paludisphaera</taxon>
    </lineage>
</organism>
<dbReference type="RefSeq" id="WP_145951906.1">
    <property type="nucleotide sequence ID" value="NZ_CP019082.1"/>
</dbReference>
<accession>A0A1U7CIG4</accession>
<dbReference type="AlphaFoldDB" id="A0A1U7CIG4"/>
<sequence length="288" mass="29102">MSITSIRGNAKRRNRNFTPGWIAKSGYGRLEARALTAPAIFRRPPSDPLEATDLLTATVIGQPVDNGVNAAVVAGTIFNAAGTMSVLQMASIGVIDSVNPNAPAAPVGTYEVSFASDVTLIHSGGAGAAPNALAATTLVRNYVLADTNPGGSVNPAVVTESFTMGYTFQVGGMFAVGLATPGMTVVANGAGTTVTIPGFASLNLTTSSSGTIGGGQTYYSYSFIASPGLRSLTLTATRPVGILPGAGTNPNGTATGIPWNVASNTLINTVSTIGGTNDLKTTYKLDIA</sequence>
<protein>
    <submittedName>
        <fullName evidence="1">Uncharacterized protein</fullName>
    </submittedName>
</protein>
<dbReference type="KEGG" id="pbor:BSF38_00097"/>
<evidence type="ECO:0000313" key="2">
    <source>
        <dbReference type="Proteomes" id="UP000186309"/>
    </source>
</evidence>
<evidence type="ECO:0000313" key="1">
    <source>
        <dbReference type="EMBL" id="APW58697.1"/>
    </source>
</evidence>